<keyword evidence="2" id="KW-0605">Phycobilisome</keyword>
<organism evidence="3 4">
    <name type="scientific">Funiculus sociatus GB2-A5</name>
    <dbReference type="NCBI Taxonomy" id="2933946"/>
    <lineage>
        <taxon>Bacteria</taxon>
        <taxon>Bacillati</taxon>
        <taxon>Cyanobacteriota</taxon>
        <taxon>Cyanophyceae</taxon>
        <taxon>Coleofasciculales</taxon>
        <taxon>Coleofasciculaceae</taxon>
        <taxon>Funiculus</taxon>
    </lineage>
</organism>
<keyword evidence="1" id="KW-0042">Antenna complex</keyword>
<reference evidence="3 4" key="1">
    <citation type="submission" date="2022-04" db="EMBL/GenBank/DDBJ databases">
        <title>Positive selection, recombination, and allopatry shape intraspecific diversity of widespread and dominant cyanobacteria.</title>
        <authorList>
            <person name="Wei J."/>
            <person name="Shu W."/>
            <person name="Hu C."/>
        </authorList>
    </citation>
    <scope>NUCLEOTIDE SEQUENCE [LARGE SCALE GENOMIC DNA]</scope>
    <source>
        <strain evidence="3 4">GB2-A5</strain>
    </source>
</reference>
<evidence type="ECO:0000256" key="1">
    <source>
        <dbReference type="ARBA" id="ARBA00022549"/>
    </source>
</evidence>
<evidence type="ECO:0000313" key="3">
    <source>
        <dbReference type="EMBL" id="MEP0864042.1"/>
    </source>
</evidence>
<dbReference type="InterPro" id="IPR011989">
    <property type="entry name" value="ARM-like"/>
</dbReference>
<sequence length="437" mass="47077">MTLNVIEQATIAAQQKNWSLLTECLQQLPVTKPSAGKGEASIQLEDECLEEILSLALEVLYSGDFRERWEVAKVLPKFGSCAIAPLISILEDEDAEIEERWFAGRILGEFDDPAVVTALVESLKTADDEELTVAAAAALANIGSPAVEALTGLLADPNTRLLAVRSLAQIRRSETIAPLMGVVEDPEATIRAAAIEALGSFHDSRVPPILIKALKDTAAQVRKEAVIGLGMRPDLLPKLDLVTHVRSLLFDFNLEVCQQAAIALGRLGTEEAAAALYGVLLSPHTPIRLKVDIVRSLPQTATSLEHLQKALSVESPELWQEIIMVLGRVEEPKLVPLAAKILQSALDIGSPTAQNPKVKQAMAMTWGHLGDPLAIKPLIELLADPDAGIRLHCIAALKKFPTAKEKLQQLATDEKLTPELKQGVAIALQEWGLGAGD</sequence>
<proteinExistence type="predicted"/>
<dbReference type="SUPFAM" id="SSF48431">
    <property type="entry name" value="Lipovitellin-phosvitin complex, superhelical domain"/>
    <property type="match status" value="1"/>
</dbReference>
<accession>A0ABV0JKT5</accession>
<dbReference type="SMART" id="SM00567">
    <property type="entry name" value="EZ_HEAT"/>
    <property type="match status" value="7"/>
</dbReference>
<dbReference type="InterPro" id="IPR004155">
    <property type="entry name" value="PBS_lyase_HEAT"/>
</dbReference>
<gene>
    <name evidence="3" type="ORF">NDI37_06140</name>
</gene>
<keyword evidence="4" id="KW-1185">Reference proteome</keyword>
<dbReference type="Pfam" id="PF03130">
    <property type="entry name" value="HEAT_PBS"/>
    <property type="match status" value="1"/>
</dbReference>
<dbReference type="SUPFAM" id="SSF48371">
    <property type="entry name" value="ARM repeat"/>
    <property type="match status" value="1"/>
</dbReference>
<evidence type="ECO:0000313" key="4">
    <source>
        <dbReference type="Proteomes" id="UP001442494"/>
    </source>
</evidence>
<dbReference type="PANTHER" id="PTHR12697">
    <property type="entry name" value="PBS LYASE HEAT-LIKE PROTEIN"/>
    <property type="match status" value="1"/>
</dbReference>
<dbReference type="InterPro" id="IPR016024">
    <property type="entry name" value="ARM-type_fold"/>
</dbReference>
<name>A0ABV0JKT5_9CYAN</name>
<dbReference type="Gene3D" id="1.25.10.10">
    <property type="entry name" value="Leucine-rich Repeat Variant"/>
    <property type="match status" value="3"/>
</dbReference>
<protein>
    <submittedName>
        <fullName evidence="3">HEAT repeat domain-containing protein</fullName>
    </submittedName>
</protein>
<comment type="caution">
    <text evidence="3">The sequence shown here is derived from an EMBL/GenBank/DDBJ whole genome shotgun (WGS) entry which is preliminary data.</text>
</comment>
<dbReference type="InterPro" id="IPR011030">
    <property type="entry name" value="Lipovitellin_superhlx_dom"/>
</dbReference>
<dbReference type="Proteomes" id="UP001442494">
    <property type="component" value="Unassembled WGS sequence"/>
</dbReference>
<evidence type="ECO:0000256" key="2">
    <source>
        <dbReference type="ARBA" id="ARBA00022738"/>
    </source>
</evidence>
<dbReference type="PANTHER" id="PTHR12697:SF5">
    <property type="entry name" value="DEOXYHYPUSINE HYDROXYLASE"/>
    <property type="match status" value="1"/>
</dbReference>
<dbReference type="EMBL" id="JAMPKK010000009">
    <property type="protein sequence ID" value="MEP0864042.1"/>
    <property type="molecule type" value="Genomic_DNA"/>
</dbReference>
<dbReference type="Pfam" id="PF13646">
    <property type="entry name" value="HEAT_2"/>
    <property type="match status" value="3"/>
</dbReference>